<keyword evidence="6" id="KW-1185">Reference proteome</keyword>
<dbReference type="Gene3D" id="3.50.50.60">
    <property type="entry name" value="FAD/NAD(P)-binding domain"/>
    <property type="match status" value="2"/>
</dbReference>
<organism evidence="5 6">
    <name type="scientific">Chelatococcus caeni</name>
    <dbReference type="NCBI Taxonomy" id="1348468"/>
    <lineage>
        <taxon>Bacteria</taxon>
        <taxon>Pseudomonadati</taxon>
        <taxon>Pseudomonadota</taxon>
        <taxon>Alphaproteobacteria</taxon>
        <taxon>Hyphomicrobiales</taxon>
        <taxon>Chelatococcaceae</taxon>
        <taxon>Chelatococcus</taxon>
    </lineage>
</organism>
<evidence type="ECO:0000313" key="5">
    <source>
        <dbReference type="EMBL" id="MBB4016460.1"/>
    </source>
</evidence>
<dbReference type="Proteomes" id="UP000577362">
    <property type="component" value="Unassembled WGS sequence"/>
</dbReference>
<dbReference type="PANTHER" id="PTHR48105">
    <property type="entry name" value="THIOREDOXIN REDUCTASE 1-RELATED-RELATED"/>
    <property type="match status" value="1"/>
</dbReference>
<feature type="domain" description="FAD/NAD(P)-binding" evidence="4">
    <location>
        <begin position="3"/>
        <end position="280"/>
    </location>
</feature>
<keyword evidence="2" id="KW-0285">Flavoprotein</keyword>
<reference evidence="5 6" key="1">
    <citation type="submission" date="2020-08" db="EMBL/GenBank/DDBJ databases">
        <title>Genomic Encyclopedia of Type Strains, Phase IV (KMG-IV): sequencing the most valuable type-strain genomes for metagenomic binning, comparative biology and taxonomic classification.</title>
        <authorList>
            <person name="Goeker M."/>
        </authorList>
    </citation>
    <scope>NUCLEOTIDE SEQUENCE [LARGE SCALE GENOMIC DNA]</scope>
    <source>
        <strain evidence="5 6">DSM 103737</strain>
    </source>
</reference>
<evidence type="ECO:0000256" key="3">
    <source>
        <dbReference type="ARBA" id="ARBA00023002"/>
    </source>
</evidence>
<comment type="caution">
    <text evidence="5">The sequence shown here is derived from an EMBL/GenBank/DDBJ whole genome shotgun (WGS) entry which is preliminary data.</text>
</comment>
<accession>A0A840BTZ6</accession>
<dbReference type="PRINTS" id="PR00469">
    <property type="entry name" value="PNDRDTASEII"/>
</dbReference>
<sequence length="294" mass="30775">MQFDVIVVGGSYAGMAAALQVARARRRIMVIDAGLRRNRFARHSHGFLSRDGHEPERIAAEAREQLLAYPNVAWTEGRAESAEQVDGGFRIATEAGESFEGRRLVLALGVVDRLPDVPGLAERWGRSVFHCPYCHGYELGGGPLGVLATGPAAMHQALLIPEWGPTTLFTNGAFSPGDEELAQLAARGVSVEAVPVDGIAGHADVHLADSRTIALAGLFTVSTTRPASPLAEELGCAHEEGPLGPFIRTDAMKQTSIPGAFACGDVARATGTVSLAVGDGALTGAAVHRSLLLG</sequence>
<proteinExistence type="predicted"/>
<evidence type="ECO:0000256" key="1">
    <source>
        <dbReference type="ARBA" id="ARBA00018719"/>
    </source>
</evidence>
<dbReference type="EMBL" id="JACIEN010000001">
    <property type="protein sequence ID" value="MBB4016460.1"/>
    <property type="molecule type" value="Genomic_DNA"/>
</dbReference>
<evidence type="ECO:0000256" key="2">
    <source>
        <dbReference type="ARBA" id="ARBA00022630"/>
    </source>
</evidence>
<dbReference type="SUPFAM" id="SSF51905">
    <property type="entry name" value="FAD/NAD(P)-binding domain"/>
    <property type="match status" value="1"/>
</dbReference>
<gene>
    <name evidence="5" type="ORF">GGR16_001466</name>
</gene>
<dbReference type="GO" id="GO:0016491">
    <property type="term" value="F:oxidoreductase activity"/>
    <property type="evidence" value="ECO:0007669"/>
    <property type="project" value="UniProtKB-KW"/>
</dbReference>
<dbReference type="AlphaFoldDB" id="A0A840BTZ6"/>
<dbReference type="InterPro" id="IPR036188">
    <property type="entry name" value="FAD/NAD-bd_sf"/>
</dbReference>
<dbReference type="PRINTS" id="PR00368">
    <property type="entry name" value="FADPNR"/>
</dbReference>
<protein>
    <recommendedName>
        <fullName evidence="1">Thioredoxin reductase</fullName>
    </recommendedName>
</protein>
<keyword evidence="3" id="KW-0560">Oxidoreductase</keyword>
<evidence type="ECO:0000259" key="4">
    <source>
        <dbReference type="Pfam" id="PF07992"/>
    </source>
</evidence>
<evidence type="ECO:0000313" key="6">
    <source>
        <dbReference type="Proteomes" id="UP000577362"/>
    </source>
</evidence>
<dbReference type="Pfam" id="PF07992">
    <property type="entry name" value="Pyr_redox_2"/>
    <property type="match status" value="1"/>
</dbReference>
<name>A0A840BTZ6_9HYPH</name>
<dbReference type="RefSeq" id="WP_019404366.1">
    <property type="nucleotide sequence ID" value="NZ_JACIEN010000001.1"/>
</dbReference>
<dbReference type="InterPro" id="IPR050097">
    <property type="entry name" value="Ferredoxin-NADP_redctase_2"/>
</dbReference>
<dbReference type="InterPro" id="IPR023753">
    <property type="entry name" value="FAD/NAD-binding_dom"/>
</dbReference>